<feature type="signal peptide" evidence="1">
    <location>
        <begin position="1"/>
        <end position="21"/>
    </location>
</feature>
<dbReference type="EMBL" id="BNAB01000045">
    <property type="protein sequence ID" value="GHE06504.1"/>
    <property type="molecule type" value="Genomic_DNA"/>
</dbReference>
<dbReference type="AlphaFoldDB" id="A0AAN4UYI0"/>
<reference evidence="2" key="3">
    <citation type="submission" date="2023-06" db="EMBL/GenBank/DDBJ databases">
        <authorList>
            <person name="Sun Q."/>
            <person name="Zhou Y."/>
        </authorList>
    </citation>
    <scope>NUCLEOTIDE SEQUENCE</scope>
    <source>
        <strain evidence="2">CGMCC 1.10859</strain>
    </source>
</reference>
<name>A0AAN4UYI0_9RHOB</name>
<evidence type="ECO:0000313" key="3">
    <source>
        <dbReference type="EMBL" id="SDX94478.1"/>
    </source>
</evidence>
<organism evidence="2 5">
    <name type="scientific">Allgaiera indica</name>
    <dbReference type="NCBI Taxonomy" id="765699"/>
    <lineage>
        <taxon>Bacteria</taxon>
        <taxon>Pseudomonadati</taxon>
        <taxon>Pseudomonadota</taxon>
        <taxon>Alphaproteobacteria</taxon>
        <taxon>Rhodobacterales</taxon>
        <taxon>Paracoccaceae</taxon>
        <taxon>Allgaiera</taxon>
    </lineage>
</organism>
<proteinExistence type="predicted"/>
<accession>A0AAN4UYI0</accession>
<feature type="chain" id="PRO_5042954251" evidence="1">
    <location>
        <begin position="22"/>
        <end position="723"/>
    </location>
</feature>
<reference evidence="2" key="1">
    <citation type="journal article" date="2014" name="Int. J. Syst. Evol. Microbiol.">
        <title>Complete genome sequence of Corynebacterium casei LMG S-19264T (=DSM 44701T), isolated from a smear-ripened cheese.</title>
        <authorList>
            <consortium name="US DOE Joint Genome Institute (JGI-PGF)"/>
            <person name="Walter F."/>
            <person name="Albersmeier A."/>
            <person name="Kalinowski J."/>
            <person name="Ruckert C."/>
        </authorList>
    </citation>
    <scope>NUCLEOTIDE SEQUENCE</scope>
    <source>
        <strain evidence="2">CGMCC 1.10859</strain>
    </source>
</reference>
<evidence type="ECO:0000313" key="5">
    <source>
        <dbReference type="Proteomes" id="UP000634647"/>
    </source>
</evidence>
<evidence type="ECO:0000256" key="1">
    <source>
        <dbReference type="SAM" id="SignalP"/>
    </source>
</evidence>
<dbReference type="EMBL" id="FNOB01000049">
    <property type="protein sequence ID" value="SDX94478.1"/>
    <property type="molecule type" value="Genomic_DNA"/>
</dbReference>
<comment type="caution">
    <text evidence="2">The sequence shown here is derived from an EMBL/GenBank/DDBJ whole genome shotgun (WGS) entry which is preliminary data.</text>
</comment>
<keyword evidence="1" id="KW-0732">Signal</keyword>
<evidence type="ECO:0000313" key="2">
    <source>
        <dbReference type="EMBL" id="GHE06504.1"/>
    </source>
</evidence>
<dbReference type="RefSeq" id="WP_092164228.1">
    <property type="nucleotide sequence ID" value="NZ_BNAB01000045.1"/>
</dbReference>
<evidence type="ECO:0000313" key="4">
    <source>
        <dbReference type="Proteomes" id="UP000199541"/>
    </source>
</evidence>
<dbReference type="Proteomes" id="UP000634647">
    <property type="component" value="Unassembled WGS sequence"/>
</dbReference>
<sequence length="723" mass="78265">MKLKISLFFLGVACAAAPVMAAPVNMTLTSGVYICSQYDNPNPAGRKLMLDFWQVTGPSPSQVSVTIFRRTMGDDRWSEFKNAPVDASGASVIIPNPNGVRGIRVNGLLDGNATGLQLSGQEQNPKVSKYCSQMSMHKTADATTLYDGVLKKLANKTPTAQDLASAENAVSLLPPVDMLSPLDQQDYASKLKTANKDFITRYYEIAKKKAADPKDTTLLPSVAKLVTSRVEDTNHYHPLAILRDIVKIHAKAMMDAGMDPITQAVTGTQDLCARIDGFTFSYNTQADDYFAELTDVPVDFWTKDQANKWLSESASCNNGAKFKQNLMQNWKFIQTRMAGMAFVKTQVAQLKTAKVKNLDDFIASDWLMPTNNVLNANHVQQSQMDDYLMPAIRAAQQAAVDKISAQIKAHLEDPALSLSDTDQFCSATLGRFGNYFNNQSPGGALYNMCNKDVAPALKTKLLAIVSQEASRLQGLDANAETFFSTNGFTVTNPLSTTHLGYTNADVQAAVQSAVDKANATLADNRSKALAAARATIDSQMDPAISSGSDIPPATAALCKKAEDASYQVNMSKDVNSLAQHCSDKMAAWRAAKKKVACTKAMVAAKVPDALKDGYIEAQVPLLGMKKVTVRELVCQPHAGDEIDFSQSNGWFSSSYKMTHKLQIGGHAMAVTATVTPTKDDTSNLVLSDLKAPGGTFNTQIFDLKNPKQVAGCFFDAEDCVQPN</sequence>
<reference evidence="3 4" key="2">
    <citation type="submission" date="2016-10" db="EMBL/GenBank/DDBJ databases">
        <authorList>
            <person name="Varghese N."/>
            <person name="Submissions S."/>
        </authorList>
    </citation>
    <scope>NUCLEOTIDE SEQUENCE [LARGE SCALE GENOMIC DNA]</scope>
    <source>
        <strain evidence="3 4">DSM 24802</strain>
    </source>
</reference>
<protein>
    <submittedName>
        <fullName evidence="2">Uncharacterized protein</fullName>
    </submittedName>
</protein>
<gene>
    <name evidence="2" type="ORF">GCM10008024_41020</name>
    <name evidence="3" type="ORF">SAMN05444006_1496</name>
</gene>
<keyword evidence="4" id="KW-1185">Reference proteome</keyword>
<dbReference type="Proteomes" id="UP000199541">
    <property type="component" value="Unassembled WGS sequence"/>
</dbReference>